<sequence>MTAPNSNENNQNPRVVYVKEPKKPWYKRIGCMVSLAILAIIVIIILAISFATKQVQDDADTEHAITYSITGDATDAIATYSTSDTEQAQDTGIAAGWSKDVNVKGYFGATLTATNGAQSDGTITCTISVKGKQLATNTATGAAATASCNVSSQDIKDADK</sequence>
<proteinExistence type="predicted"/>
<name>A0AAU0PYG4_9CORY</name>
<keyword evidence="1" id="KW-1133">Transmembrane helix</keyword>
<evidence type="ECO:0000256" key="1">
    <source>
        <dbReference type="SAM" id="Phobius"/>
    </source>
</evidence>
<keyword evidence="3" id="KW-1185">Reference proteome</keyword>
<keyword evidence="1" id="KW-0812">Transmembrane</keyword>
<dbReference type="Gene3D" id="2.60.40.2880">
    <property type="entry name" value="MmpS1-5, C-terminal soluble domain"/>
    <property type="match status" value="1"/>
</dbReference>
<dbReference type="AlphaFoldDB" id="A0AAU0PYG4"/>
<dbReference type="RefSeq" id="WP_221924012.1">
    <property type="nucleotide sequence ID" value="NZ_CP137757.1"/>
</dbReference>
<evidence type="ECO:0008006" key="4">
    <source>
        <dbReference type="Google" id="ProtNLM"/>
    </source>
</evidence>
<dbReference type="InterPro" id="IPR038468">
    <property type="entry name" value="MmpS_C"/>
</dbReference>
<evidence type="ECO:0000313" key="3">
    <source>
        <dbReference type="Proteomes" id="UP001174314"/>
    </source>
</evidence>
<accession>A0AAU0PYG4</accession>
<dbReference type="Proteomes" id="UP001174314">
    <property type="component" value="Chromosome"/>
</dbReference>
<evidence type="ECO:0000313" key="2">
    <source>
        <dbReference type="EMBL" id="WPF25551.1"/>
    </source>
</evidence>
<dbReference type="KEGG" id="cpsk:Q0N40_03130"/>
<keyword evidence="1" id="KW-0472">Membrane</keyword>
<reference evidence="2 3" key="1">
    <citation type="submission" date="2023-10" db="EMBL/GenBank/DDBJ databases">
        <title>complete genome sequence of Corynebacterium pseudokroppenstedtii P15-C1.</title>
        <authorList>
            <person name="Bruggemann H."/>
            <person name="Poehlein A."/>
        </authorList>
    </citation>
    <scope>NUCLEOTIDE SEQUENCE [LARGE SCALE GENOMIC DNA]</scope>
    <source>
        <strain evidence="2 3">P15_C1</strain>
    </source>
</reference>
<protein>
    <recommendedName>
        <fullName evidence="4">MmpS family membrane protein</fullName>
    </recommendedName>
</protein>
<dbReference type="EMBL" id="CP137757">
    <property type="protein sequence ID" value="WPF25551.1"/>
    <property type="molecule type" value="Genomic_DNA"/>
</dbReference>
<gene>
    <name evidence="2" type="ORF">Q0N40_03130</name>
</gene>
<organism evidence="2 3">
    <name type="scientific">Corynebacterium pseudokroppenstedtii</name>
    <dbReference type="NCBI Taxonomy" id="2804917"/>
    <lineage>
        <taxon>Bacteria</taxon>
        <taxon>Bacillati</taxon>
        <taxon>Actinomycetota</taxon>
        <taxon>Actinomycetes</taxon>
        <taxon>Mycobacteriales</taxon>
        <taxon>Corynebacteriaceae</taxon>
        <taxon>Corynebacterium</taxon>
    </lineage>
</organism>
<feature type="transmembrane region" description="Helical" evidence="1">
    <location>
        <begin position="29"/>
        <end position="51"/>
    </location>
</feature>